<evidence type="ECO:0000259" key="1">
    <source>
        <dbReference type="Pfam" id="PF16719"/>
    </source>
</evidence>
<sequence length="434" mass="48776">MADFMHVHQTTAISEYDMEFRSKDDDAWYSVRLVLSEGEETLTVKFQGFSEVSDLSFKVNEFENAAAVDEFVKRFRPVSKQLQDTDCLEVVKGMKVCAALSCREDDLRFYDAVVDDVCHRAHLFRNGEEECPCTFVLFWLHGPESANLSIVNIASICTIHGAVQADHKIASFSKLAREKMAIACFKSCIGSEYCTSKLGVPFSCKEVVYLSSNEKSSCESRLQDNEIESCCGNRGKDEERVTLGADVDEDLGGYDSVESVGHHYVMIENLEKDLSTSSIRRFICENTSVSLQACLFTSWSSAPSASGAISSNSKKSVEKIYEFLVNPKHLIVSARGRPWVVSGKILTGTFIGILPNESQNVIEKDSLNKELKVVHTGTEAYKIAKQMRDLYMEYANHKQLLSRRLAWEECRILESSPSRETSHRHTRSITYEGC</sequence>
<gene>
    <name evidence="2" type="ORF">ACH5RR_029446</name>
</gene>
<evidence type="ECO:0000313" key="3">
    <source>
        <dbReference type="Proteomes" id="UP001630127"/>
    </source>
</evidence>
<accession>A0ABD2YV78</accession>
<evidence type="ECO:0000313" key="2">
    <source>
        <dbReference type="EMBL" id="KAL3510045.1"/>
    </source>
</evidence>
<name>A0ABD2YV78_9GENT</name>
<dbReference type="Pfam" id="PF16719">
    <property type="entry name" value="SAWADEE"/>
    <property type="match status" value="1"/>
</dbReference>
<dbReference type="Proteomes" id="UP001630127">
    <property type="component" value="Unassembled WGS sequence"/>
</dbReference>
<dbReference type="InterPro" id="IPR032001">
    <property type="entry name" value="SAWADEE_dom"/>
</dbReference>
<proteinExistence type="predicted"/>
<dbReference type="PANTHER" id="PTHR36384:SF1">
    <property type="entry name" value="SAWADEE PROTEIN"/>
    <property type="match status" value="1"/>
</dbReference>
<protein>
    <recommendedName>
        <fullName evidence="1">SAWADEE domain-containing protein</fullName>
    </recommendedName>
</protein>
<dbReference type="AlphaFoldDB" id="A0ABD2YV78"/>
<keyword evidence="3" id="KW-1185">Reference proteome</keyword>
<feature type="domain" description="SAWADEE" evidence="1">
    <location>
        <begin position="15"/>
        <end position="157"/>
    </location>
</feature>
<reference evidence="2 3" key="1">
    <citation type="submission" date="2024-11" db="EMBL/GenBank/DDBJ databases">
        <title>A near-complete genome assembly of Cinchona calisaya.</title>
        <authorList>
            <person name="Lian D.C."/>
            <person name="Zhao X.W."/>
            <person name="Wei L."/>
        </authorList>
    </citation>
    <scope>NUCLEOTIDE SEQUENCE [LARGE SCALE GENOMIC DNA]</scope>
    <source>
        <tissue evidence="2">Nenye</tissue>
    </source>
</reference>
<dbReference type="PANTHER" id="PTHR36384">
    <property type="entry name" value="SAWADEE PROTEIN"/>
    <property type="match status" value="1"/>
</dbReference>
<organism evidence="2 3">
    <name type="scientific">Cinchona calisaya</name>
    <dbReference type="NCBI Taxonomy" id="153742"/>
    <lineage>
        <taxon>Eukaryota</taxon>
        <taxon>Viridiplantae</taxon>
        <taxon>Streptophyta</taxon>
        <taxon>Embryophyta</taxon>
        <taxon>Tracheophyta</taxon>
        <taxon>Spermatophyta</taxon>
        <taxon>Magnoliopsida</taxon>
        <taxon>eudicotyledons</taxon>
        <taxon>Gunneridae</taxon>
        <taxon>Pentapetalae</taxon>
        <taxon>asterids</taxon>
        <taxon>lamiids</taxon>
        <taxon>Gentianales</taxon>
        <taxon>Rubiaceae</taxon>
        <taxon>Cinchonoideae</taxon>
        <taxon>Cinchoneae</taxon>
        <taxon>Cinchona</taxon>
    </lineage>
</organism>
<comment type="caution">
    <text evidence="2">The sequence shown here is derived from an EMBL/GenBank/DDBJ whole genome shotgun (WGS) entry which is preliminary data.</text>
</comment>
<dbReference type="EMBL" id="JBJUIK010000012">
    <property type="protein sequence ID" value="KAL3510045.1"/>
    <property type="molecule type" value="Genomic_DNA"/>
</dbReference>